<dbReference type="OrthoDB" id="9768837at2"/>
<sequence>MHKIWLIIQREYLVRVRKKSFIVMTLLGPLLLASIMVVPIWLATVSDTTDTIEVLDESGKFTNAFKNNAETKYIQVSGSLEQQKAAFLKTDYTALLYIPPLNLDNPEGIRLYSKTNLGITKLAQLENVLKKEVETLKFKQSGIDREVLEKMKTDVTISTMNLSESGEQNNNTMVTTAAGYLGAILIYMFIFIYGVQIMRGVIEEKTSRIVEVIISSVKPFQLMAGKIIGIAAVGLTQFLLWIILSSAVTTVVSSRFEVDRFSNDRISETLKSSKDPSQAMEMNNMLSALDNLNIPKLLFCFVFYFLGGYLLYGALFGAVGSAVDNETDTQQFMLPITIPLVLSFIVAQTVIIKNPDGPVAFWMSMIPFTSPIAMMLRLPFGVPTWQVLLSMLLLILGFICTTWIAARIYRVGILLYGKKPTYRELSKWLFYKV</sequence>
<keyword evidence="9" id="KW-1185">Reference proteome</keyword>
<feature type="transmembrane region" description="Helical" evidence="6">
    <location>
        <begin position="297"/>
        <end position="320"/>
    </location>
</feature>
<comment type="caution">
    <text evidence="8">The sequence shown here is derived from an EMBL/GenBank/DDBJ whole genome shotgun (WGS) entry which is preliminary data.</text>
</comment>
<keyword evidence="3 6" id="KW-0812">Transmembrane</keyword>
<dbReference type="GO" id="GO:0140359">
    <property type="term" value="F:ABC-type transporter activity"/>
    <property type="evidence" value="ECO:0007669"/>
    <property type="project" value="InterPro"/>
</dbReference>
<feature type="transmembrane region" description="Helical" evidence="6">
    <location>
        <begin position="386"/>
        <end position="409"/>
    </location>
</feature>
<evidence type="ECO:0000313" key="9">
    <source>
        <dbReference type="Proteomes" id="UP000253919"/>
    </source>
</evidence>
<evidence type="ECO:0000256" key="3">
    <source>
        <dbReference type="ARBA" id="ARBA00022692"/>
    </source>
</evidence>
<protein>
    <recommendedName>
        <fullName evidence="7">ABC-2 type transporter transmembrane domain-containing protein</fullName>
    </recommendedName>
</protein>
<evidence type="ECO:0000256" key="2">
    <source>
        <dbReference type="ARBA" id="ARBA00022475"/>
    </source>
</evidence>
<reference evidence="8 9" key="1">
    <citation type="submission" date="2018-04" db="EMBL/GenBank/DDBJ databases">
        <title>Adhaeribacter sp. HMF7616 genome sequencing and assembly.</title>
        <authorList>
            <person name="Kang H."/>
            <person name="Kang J."/>
            <person name="Cha I."/>
            <person name="Kim H."/>
            <person name="Joh K."/>
        </authorList>
    </citation>
    <scope>NUCLEOTIDE SEQUENCE [LARGE SCALE GENOMIC DNA]</scope>
    <source>
        <strain evidence="8 9">HMF7616</strain>
    </source>
</reference>
<dbReference type="EMBL" id="QASA01000001">
    <property type="protein sequence ID" value="RDC64093.1"/>
    <property type="molecule type" value="Genomic_DNA"/>
</dbReference>
<gene>
    <name evidence="8" type="ORF">AHMF7616_02703</name>
</gene>
<dbReference type="InterPro" id="IPR051449">
    <property type="entry name" value="ABC-2_transporter_component"/>
</dbReference>
<evidence type="ECO:0000256" key="4">
    <source>
        <dbReference type="ARBA" id="ARBA00022989"/>
    </source>
</evidence>
<feature type="transmembrane region" description="Helical" evidence="6">
    <location>
        <begin position="177"/>
        <end position="197"/>
    </location>
</feature>
<keyword evidence="5 6" id="KW-0472">Membrane</keyword>
<feature type="transmembrane region" description="Helical" evidence="6">
    <location>
        <begin position="332"/>
        <end position="352"/>
    </location>
</feature>
<feature type="transmembrane region" description="Helical" evidence="6">
    <location>
        <begin position="21"/>
        <end position="42"/>
    </location>
</feature>
<evidence type="ECO:0000259" key="7">
    <source>
        <dbReference type="Pfam" id="PF12698"/>
    </source>
</evidence>
<dbReference type="PANTHER" id="PTHR30294:SF29">
    <property type="entry name" value="MULTIDRUG ABC TRANSPORTER PERMEASE YBHS-RELATED"/>
    <property type="match status" value="1"/>
</dbReference>
<dbReference type="Pfam" id="PF12698">
    <property type="entry name" value="ABC2_membrane_3"/>
    <property type="match status" value="1"/>
</dbReference>
<evidence type="ECO:0000313" key="8">
    <source>
        <dbReference type="EMBL" id="RDC64093.1"/>
    </source>
</evidence>
<accession>A0A369QGP5</accession>
<dbReference type="InterPro" id="IPR013525">
    <property type="entry name" value="ABC2_TM"/>
</dbReference>
<comment type="subcellular location">
    <subcellularLocation>
        <location evidence="1">Cell membrane</location>
        <topology evidence="1">Multi-pass membrane protein</topology>
    </subcellularLocation>
</comment>
<dbReference type="AlphaFoldDB" id="A0A369QGP5"/>
<keyword evidence="2" id="KW-1003">Cell membrane</keyword>
<dbReference type="SUPFAM" id="SSF53850">
    <property type="entry name" value="Periplasmic binding protein-like II"/>
    <property type="match status" value="1"/>
</dbReference>
<dbReference type="Proteomes" id="UP000253919">
    <property type="component" value="Unassembled WGS sequence"/>
</dbReference>
<evidence type="ECO:0000256" key="1">
    <source>
        <dbReference type="ARBA" id="ARBA00004651"/>
    </source>
</evidence>
<dbReference type="PANTHER" id="PTHR30294">
    <property type="entry name" value="MEMBRANE COMPONENT OF ABC TRANSPORTER YHHJ-RELATED"/>
    <property type="match status" value="1"/>
</dbReference>
<evidence type="ECO:0000256" key="5">
    <source>
        <dbReference type="ARBA" id="ARBA00023136"/>
    </source>
</evidence>
<name>A0A369QGP5_9BACT</name>
<feature type="domain" description="ABC-2 type transporter transmembrane" evidence="7">
    <location>
        <begin position="19"/>
        <end position="406"/>
    </location>
</feature>
<organism evidence="8 9">
    <name type="scientific">Adhaeribacter pallidiroseus</name>
    <dbReference type="NCBI Taxonomy" id="2072847"/>
    <lineage>
        <taxon>Bacteria</taxon>
        <taxon>Pseudomonadati</taxon>
        <taxon>Bacteroidota</taxon>
        <taxon>Cytophagia</taxon>
        <taxon>Cytophagales</taxon>
        <taxon>Hymenobacteraceae</taxon>
        <taxon>Adhaeribacter</taxon>
    </lineage>
</organism>
<feature type="transmembrane region" description="Helical" evidence="6">
    <location>
        <begin position="238"/>
        <end position="256"/>
    </location>
</feature>
<evidence type="ECO:0000256" key="6">
    <source>
        <dbReference type="SAM" id="Phobius"/>
    </source>
</evidence>
<proteinExistence type="predicted"/>
<dbReference type="GO" id="GO:0005886">
    <property type="term" value="C:plasma membrane"/>
    <property type="evidence" value="ECO:0007669"/>
    <property type="project" value="UniProtKB-SubCell"/>
</dbReference>
<dbReference type="RefSeq" id="WP_115373297.1">
    <property type="nucleotide sequence ID" value="NZ_QASA01000001.1"/>
</dbReference>
<keyword evidence="4 6" id="KW-1133">Transmembrane helix</keyword>
<feature type="transmembrane region" description="Helical" evidence="6">
    <location>
        <begin position="359"/>
        <end position="380"/>
    </location>
</feature>
<dbReference type="Gene3D" id="3.40.190.10">
    <property type="entry name" value="Periplasmic binding protein-like II"/>
    <property type="match status" value="1"/>
</dbReference>